<dbReference type="AlphaFoldDB" id="A0A1M5SUJ2"/>
<protein>
    <submittedName>
        <fullName evidence="1">Uncharacterized protein</fullName>
    </submittedName>
</protein>
<dbReference type="Proteomes" id="UP000184447">
    <property type="component" value="Unassembled WGS sequence"/>
</dbReference>
<evidence type="ECO:0000313" key="2">
    <source>
        <dbReference type="Proteomes" id="UP000184447"/>
    </source>
</evidence>
<reference evidence="1 2" key="1">
    <citation type="submission" date="2016-11" db="EMBL/GenBank/DDBJ databases">
        <authorList>
            <person name="Jaros S."/>
            <person name="Januszkiewicz K."/>
            <person name="Wedrychowicz H."/>
        </authorList>
    </citation>
    <scope>NUCLEOTIDE SEQUENCE [LARGE SCALE GENOMIC DNA]</scope>
    <source>
        <strain evidence="1 2">DSM 8605</strain>
    </source>
</reference>
<dbReference type="OrthoDB" id="1908483at2"/>
<accession>A0A1M5SUJ2</accession>
<keyword evidence="2" id="KW-1185">Reference proteome</keyword>
<proteinExistence type="predicted"/>
<dbReference type="EMBL" id="FQXM01000005">
    <property type="protein sequence ID" value="SHH42195.1"/>
    <property type="molecule type" value="Genomic_DNA"/>
</dbReference>
<dbReference type="RefSeq" id="WP_159434048.1">
    <property type="nucleotide sequence ID" value="NZ_FQXM01000005.1"/>
</dbReference>
<gene>
    <name evidence="1" type="ORF">SAMN02745207_01042</name>
</gene>
<evidence type="ECO:0000313" key="1">
    <source>
        <dbReference type="EMBL" id="SHH42195.1"/>
    </source>
</evidence>
<sequence>MSRKLDNAAWEEYINKFDSLQGSKTVIDFCVENELTKVSFTIIKRD</sequence>
<organism evidence="1 2">
    <name type="scientific">Clostridium grantii DSM 8605</name>
    <dbReference type="NCBI Taxonomy" id="1121316"/>
    <lineage>
        <taxon>Bacteria</taxon>
        <taxon>Bacillati</taxon>
        <taxon>Bacillota</taxon>
        <taxon>Clostridia</taxon>
        <taxon>Eubacteriales</taxon>
        <taxon>Clostridiaceae</taxon>
        <taxon>Clostridium</taxon>
    </lineage>
</organism>
<name>A0A1M5SUJ2_9CLOT</name>